<evidence type="ECO:0000259" key="5">
    <source>
        <dbReference type="PROSITE" id="PS51999"/>
    </source>
</evidence>
<dbReference type="OrthoDB" id="1086532at2759"/>
<dbReference type="Proteomes" id="UP000032141">
    <property type="component" value="Chromosome C9"/>
</dbReference>
<evidence type="ECO:0000313" key="6">
    <source>
        <dbReference type="EnsemblPlants" id="Bo9g120640.1"/>
    </source>
</evidence>
<sequence length="155" mass="17137">MSGASSDVSGASSGGSSSLRRGGKIIGIPKRCWCGTEIVPLMSKSDHNPYRRYFRCAHAAAKKLMNDNHVFKWIDEVLINEVESLQFKIARHEEQLIEMAKTETLLAEKVQMTVEKEIFDQVEQVLIEAKASMKKMMVLGLVGCVVLGVIVGKVV</sequence>
<dbReference type="AlphaFoldDB" id="A0A0D3EBD4"/>
<dbReference type="PANTHER" id="PTHR33248">
    <property type="entry name" value="ZINC ION-BINDING PROTEIN"/>
    <property type="match status" value="1"/>
</dbReference>
<dbReference type="Proteomes" id="UP000032141">
    <property type="component" value="Chromosome C8"/>
</dbReference>
<reference evidence="6 7" key="1">
    <citation type="journal article" date="2014" name="Genome Biol.">
        <title>Transcriptome and methylome profiling reveals relics of genome dominance in the mesopolyploid Brassica oleracea.</title>
        <authorList>
            <person name="Parkin I.A."/>
            <person name="Koh C."/>
            <person name="Tang H."/>
            <person name="Robinson S.J."/>
            <person name="Kagale S."/>
            <person name="Clarke W.E."/>
            <person name="Town C.D."/>
            <person name="Nixon J."/>
            <person name="Krishnakumar V."/>
            <person name="Bidwell S.L."/>
            <person name="Denoeud F."/>
            <person name="Belcram H."/>
            <person name="Links M.G."/>
            <person name="Just J."/>
            <person name="Clarke C."/>
            <person name="Bender T."/>
            <person name="Huebert T."/>
            <person name="Mason A.S."/>
            <person name="Pires J.C."/>
            <person name="Barker G."/>
            <person name="Moore J."/>
            <person name="Walley P.G."/>
            <person name="Manoli S."/>
            <person name="Batley J."/>
            <person name="Edwards D."/>
            <person name="Nelson M.N."/>
            <person name="Wang X."/>
            <person name="Paterson A.H."/>
            <person name="King G."/>
            <person name="Bancroft I."/>
            <person name="Chalhoub B."/>
            <person name="Sharpe A.G."/>
        </authorList>
    </citation>
    <scope>NUCLEOTIDE SEQUENCE</scope>
    <source>
        <strain evidence="7">cv. TO1000</strain>
        <strain evidence="6">TO1000</strain>
    </source>
</reference>
<dbReference type="RefSeq" id="XP_013601480.1">
    <property type="nucleotide sequence ID" value="XM_013746026.1"/>
</dbReference>
<proteinExistence type="predicted"/>
<reference evidence="6" key="2">
    <citation type="submission" date="2015-03" db="UniProtKB">
        <authorList>
            <consortium name="EnsemblPlants"/>
        </authorList>
    </citation>
    <scope>IDENTIFICATION</scope>
</reference>
<dbReference type="PROSITE" id="PS51999">
    <property type="entry name" value="ZF_GRF"/>
    <property type="match status" value="1"/>
</dbReference>
<evidence type="ECO:0000313" key="7">
    <source>
        <dbReference type="Proteomes" id="UP000032141"/>
    </source>
</evidence>
<keyword evidence="2 4" id="KW-0863">Zinc-finger</keyword>
<evidence type="ECO:0000256" key="4">
    <source>
        <dbReference type="PROSITE-ProRule" id="PRU01343"/>
    </source>
</evidence>
<dbReference type="EnsemblPlants" id="Bo9g120640.1">
    <property type="protein sequence ID" value="Bo9g120640.1"/>
    <property type="gene ID" value="Bo9g120640"/>
</dbReference>
<keyword evidence="3" id="KW-0862">Zinc</keyword>
<name>A0A0D3EBD4_BRAOL</name>
<protein>
    <recommendedName>
        <fullName evidence="5">GRF-type domain-containing protein</fullName>
    </recommendedName>
</protein>
<dbReference type="HOGENOM" id="CLU_134040_2_0_1"/>
<organism evidence="6 7">
    <name type="scientific">Brassica oleracea var. oleracea</name>
    <dbReference type="NCBI Taxonomy" id="109376"/>
    <lineage>
        <taxon>Eukaryota</taxon>
        <taxon>Viridiplantae</taxon>
        <taxon>Streptophyta</taxon>
        <taxon>Embryophyta</taxon>
        <taxon>Tracheophyta</taxon>
        <taxon>Spermatophyta</taxon>
        <taxon>Magnoliopsida</taxon>
        <taxon>eudicotyledons</taxon>
        <taxon>Gunneridae</taxon>
        <taxon>Pentapetalae</taxon>
        <taxon>rosids</taxon>
        <taxon>malvids</taxon>
        <taxon>Brassicales</taxon>
        <taxon>Brassicaceae</taxon>
        <taxon>Brassiceae</taxon>
        <taxon>Brassica</taxon>
    </lineage>
</organism>
<evidence type="ECO:0000256" key="3">
    <source>
        <dbReference type="ARBA" id="ARBA00022833"/>
    </source>
</evidence>
<accession>A0A0D3EBD4</accession>
<feature type="domain" description="GRF-type" evidence="5">
    <location>
        <begin position="32"/>
        <end position="77"/>
    </location>
</feature>
<dbReference type="EnsemblPlants" id="Bo8g066240.1">
    <property type="protein sequence ID" value="Bo8g066240.1"/>
    <property type="gene ID" value="Bo8g066240"/>
</dbReference>
<dbReference type="Gramene" id="Bo8g066240.1">
    <property type="protein sequence ID" value="Bo8g066240.1"/>
    <property type="gene ID" value="Bo8g066240"/>
</dbReference>
<dbReference type="GeneID" id="106308925"/>
<keyword evidence="7" id="KW-1185">Reference proteome</keyword>
<dbReference type="GO" id="GO:0008270">
    <property type="term" value="F:zinc ion binding"/>
    <property type="evidence" value="ECO:0007669"/>
    <property type="project" value="UniProtKB-KW"/>
</dbReference>
<dbReference type="KEGG" id="boe:106308925"/>
<dbReference type="InterPro" id="IPR010666">
    <property type="entry name" value="Znf_GRF"/>
</dbReference>
<dbReference type="Gramene" id="Bo9g120640.1">
    <property type="protein sequence ID" value="Bo9g120640.1"/>
    <property type="gene ID" value="Bo9g120640"/>
</dbReference>
<evidence type="ECO:0000256" key="1">
    <source>
        <dbReference type="ARBA" id="ARBA00022723"/>
    </source>
</evidence>
<keyword evidence="1" id="KW-0479">Metal-binding</keyword>
<dbReference type="KEGG" id="boe:106314951"/>
<dbReference type="GeneID" id="106314951"/>
<evidence type="ECO:0000256" key="2">
    <source>
        <dbReference type="ARBA" id="ARBA00022771"/>
    </source>
</evidence>
<dbReference type="RefSeq" id="XP_013608198.1">
    <property type="nucleotide sequence ID" value="XM_013752744.1"/>
</dbReference>